<proteinExistence type="predicted"/>
<dbReference type="AlphaFoldDB" id="A0A914QXZ2"/>
<organism evidence="1 2">
    <name type="scientific">Panagrolaimus davidi</name>
    <dbReference type="NCBI Taxonomy" id="227884"/>
    <lineage>
        <taxon>Eukaryota</taxon>
        <taxon>Metazoa</taxon>
        <taxon>Ecdysozoa</taxon>
        <taxon>Nematoda</taxon>
        <taxon>Chromadorea</taxon>
        <taxon>Rhabditida</taxon>
        <taxon>Tylenchina</taxon>
        <taxon>Panagrolaimomorpha</taxon>
        <taxon>Panagrolaimoidea</taxon>
        <taxon>Panagrolaimidae</taxon>
        <taxon>Panagrolaimus</taxon>
    </lineage>
</organism>
<evidence type="ECO:0000313" key="1">
    <source>
        <dbReference type="Proteomes" id="UP000887578"/>
    </source>
</evidence>
<sequence length="123" mass="14336">MSMPPENIEPGNTWGFTITKDSENPVLLEFDNFDGTKKQASPSFLMAVLLRKHFKAIEDEIGKKPKEIAFWIYNKLNDEEQFDEDEMKRIKEGLEESCKLLNVNCIFIEGCTTSFRFDDEEIF</sequence>
<dbReference type="WBParaSite" id="PDA_v2.g9174.t1">
    <property type="protein sequence ID" value="PDA_v2.g9174.t1"/>
    <property type="gene ID" value="PDA_v2.g9174"/>
</dbReference>
<evidence type="ECO:0000313" key="2">
    <source>
        <dbReference type="WBParaSite" id="PDA_v2.g9174.t1"/>
    </source>
</evidence>
<name>A0A914QXZ2_9BILA</name>
<reference evidence="2" key="1">
    <citation type="submission" date="2022-11" db="UniProtKB">
        <authorList>
            <consortium name="WormBaseParasite"/>
        </authorList>
    </citation>
    <scope>IDENTIFICATION</scope>
</reference>
<dbReference type="Proteomes" id="UP000887578">
    <property type="component" value="Unplaced"/>
</dbReference>
<keyword evidence="1" id="KW-1185">Reference proteome</keyword>
<accession>A0A914QXZ2</accession>
<protein>
    <submittedName>
        <fullName evidence="2">Uncharacterized protein</fullName>
    </submittedName>
</protein>